<comment type="caution">
    <text evidence="3">The sequence shown here is derived from an EMBL/GenBank/DDBJ whole genome shotgun (WGS) entry which is preliminary data.</text>
</comment>
<evidence type="ECO:0000256" key="1">
    <source>
        <dbReference type="SAM" id="MobiDB-lite"/>
    </source>
</evidence>
<name>A0ABR1XFV0_9PEZI</name>
<dbReference type="EMBL" id="JBBWUH010000013">
    <property type="protein sequence ID" value="KAK8153073.1"/>
    <property type="molecule type" value="Genomic_DNA"/>
</dbReference>
<sequence>MRFSTFASTAAVFAVRTHAAASWSYASPSAYTPYINFNTVAYITETVSAYTTYFSVVTQLALPDTTYTITEPTTLTLTNGGPFTVVRPLVAQTIVAGCATCYATAPFATPSLDANGTSVGTAHLKATATAAPTASSSSSSSAAASSSSSKQAHATKATTTTKPATSSSKQGQQQSQSGKMLTLPSAEPSAAGGAVTADTLAPATTTSAAVDVVVSSSADAAAPVYTGAAERGELAFFLLHGYA</sequence>
<accession>A0ABR1XFV0</accession>
<proteinExistence type="predicted"/>
<keyword evidence="2" id="KW-0732">Signal</keyword>
<keyword evidence="4" id="KW-1185">Reference proteome</keyword>
<organism evidence="3 4">
    <name type="scientific">Phyllosticta citrichinensis</name>
    <dbReference type="NCBI Taxonomy" id="1130410"/>
    <lineage>
        <taxon>Eukaryota</taxon>
        <taxon>Fungi</taxon>
        <taxon>Dikarya</taxon>
        <taxon>Ascomycota</taxon>
        <taxon>Pezizomycotina</taxon>
        <taxon>Dothideomycetes</taxon>
        <taxon>Dothideomycetes incertae sedis</taxon>
        <taxon>Botryosphaeriales</taxon>
        <taxon>Phyllostictaceae</taxon>
        <taxon>Phyllosticta</taxon>
    </lineage>
</organism>
<gene>
    <name evidence="3" type="ORF">IWX90DRAFT_490485</name>
</gene>
<reference evidence="3 4" key="1">
    <citation type="journal article" date="2022" name="G3 (Bethesda)">
        <title>Enemy or ally: a genomic approach to elucidate the lifestyle of Phyllosticta citrichinaensis.</title>
        <authorList>
            <person name="Buijs V.A."/>
            <person name="Groenewald J.Z."/>
            <person name="Haridas S."/>
            <person name="LaButti K.M."/>
            <person name="Lipzen A."/>
            <person name="Martin F.M."/>
            <person name="Barry K."/>
            <person name="Grigoriev I.V."/>
            <person name="Crous P.W."/>
            <person name="Seidl M.F."/>
        </authorList>
    </citation>
    <scope>NUCLEOTIDE SEQUENCE [LARGE SCALE GENOMIC DNA]</scope>
    <source>
        <strain evidence="3 4">CBS 129764</strain>
    </source>
</reference>
<feature type="compositionally biased region" description="Low complexity" evidence="1">
    <location>
        <begin position="130"/>
        <end position="179"/>
    </location>
</feature>
<evidence type="ECO:0000313" key="3">
    <source>
        <dbReference type="EMBL" id="KAK8153073.1"/>
    </source>
</evidence>
<protein>
    <submittedName>
        <fullName evidence="3">Uncharacterized protein</fullName>
    </submittedName>
</protein>
<feature type="region of interest" description="Disordered" evidence="1">
    <location>
        <begin position="130"/>
        <end position="194"/>
    </location>
</feature>
<feature type="chain" id="PRO_5045790661" evidence="2">
    <location>
        <begin position="20"/>
        <end position="243"/>
    </location>
</feature>
<evidence type="ECO:0000256" key="2">
    <source>
        <dbReference type="SAM" id="SignalP"/>
    </source>
</evidence>
<evidence type="ECO:0000313" key="4">
    <source>
        <dbReference type="Proteomes" id="UP001456524"/>
    </source>
</evidence>
<dbReference type="Proteomes" id="UP001456524">
    <property type="component" value="Unassembled WGS sequence"/>
</dbReference>
<feature type="signal peptide" evidence="2">
    <location>
        <begin position="1"/>
        <end position="19"/>
    </location>
</feature>